<dbReference type="Proteomes" id="UP001153331">
    <property type="component" value="Unassembled WGS sequence"/>
</dbReference>
<name>A0ACC2IK76_9PLEO</name>
<reference evidence="1" key="1">
    <citation type="submission" date="2022-11" db="EMBL/GenBank/DDBJ databases">
        <title>Genome Sequence of Boeremia exigua.</title>
        <authorList>
            <person name="Buettner E."/>
        </authorList>
    </citation>
    <scope>NUCLEOTIDE SEQUENCE</scope>
    <source>
        <strain evidence="1">CU02</strain>
    </source>
</reference>
<sequence>MDLRNPINTLSTMHEGGDYIFDNDEQLPYVLLANLGFGHSGNVEKVQDRHTSMIFARKTIPMPPGRARAEKERIFNNEIAVIRRLHTHHHIVRVFATYMTSNHFGLILQPVADGGDLAKYLVDYWSRLDDKEPTYSEDTELEALRCVLKQAFGCLASGLAFIHAQRIRHKDIKPQNILVHEGSVVITDFGYSLDTSQFSTSATDGTPNFLTKRYAAPEVLDNESRNSSSDIWSLGCVFIEILSALTLAFKVDHDTFFSGTIEELHKILREIKSSECSPIPETIMKMTSLTATHRPKSQEIAAQLTKHTQYCCNSCHKSQPLVERTISDTGNNNVAKITTAIDLGLQESFPTSKVQPEGPQRTNTARYAGEGTWIWSDPHRDYYMMGYDANGQVIYHWAKQLSTQPQTSRMQPTVSDGNHPQGDGLIKPADPGEEQF</sequence>
<evidence type="ECO:0000313" key="2">
    <source>
        <dbReference type="Proteomes" id="UP001153331"/>
    </source>
</evidence>
<accession>A0ACC2IK76</accession>
<keyword evidence="2" id="KW-1185">Reference proteome</keyword>
<organism evidence="1 2">
    <name type="scientific">Boeremia exigua</name>
    <dbReference type="NCBI Taxonomy" id="749465"/>
    <lineage>
        <taxon>Eukaryota</taxon>
        <taxon>Fungi</taxon>
        <taxon>Dikarya</taxon>
        <taxon>Ascomycota</taxon>
        <taxon>Pezizomycotina</taxon>
        <taxon>Dothideomycetes</taxon>
        <taxon>Pleosporomycetidae</taxon>
        <taxon>Pleosporales</taxon>
        <taxon>Pleosporineae</taxon>
        <taxon>Didymellaceae</taxon>
        <taxon>Boeremia</taxon>
    </lineage>
</organism>
<protein>
    <submittedName>
        <fullName evidence="1">Uncharacterized protein</fullName>
    </submittedName>
</protein>
<dbReference type="EMBL" id="JAPHNI010000132">
    <property type="protein sequence ID" value="KAJ8115582.1"/>
    <property type="molecule type" value="Genomic_DNA"/>
</dbReference>
<gene>
    <name evidence="1" type="ORF">OPT61_g2790</name>
</gene>
<comment type="caution">
    <text evidence="1">The sequence shown here is derived from an EMBL/GenBank/DDBJ whole genome shotgun (WGS) entry which is preliminary data.</text>
</comment>
<proteinExistence type="predicted"/>
<evidence type="ECO:0000313" key="1">
    <source>
        <dbReference type="EMBL" id="KAJ8115582.1"/>
    </source>
</evidence>